<evidence type="ECO:0000313" key="4">
    <source>
        <dbReference type="Proteomes" id="UP000886657"/>
    </source>
</evidence>
<dbReference type="SUPFAM" id="SSF55920">
    <property type="entry name" value="Creatinase/aminopeptidase"/>
    <property type="match status" value="1"/>
</dbReference>
<dbReference type="Gene3D" id="3.90.230.10">
    <property type="entry name" value="Creatinase/methionine aminopeptidase superfamily"/>
    <property type="match status" value="1"/>
</dbReference>
<dbReference type="InterPro" id="IPR036005">
    <property type="entry name" value="Creatinase/aminopeptidase-like"/>
</dbReference>
<dbReference type="PANTHER" id="PTHR46112">
    <property type="entry name" value="AMINOPEPTIDASE"/>
    <property type="match status" value="1"/>
</dbReference>
<feature type="chain" id="PRO_5039526965" evidence="1">
    <location>
        <begin position="22"/>
        <end position="444"/>
    </location>
</feature>
<evidence type="ECO:0000259" key="2">
    <source>
        <dbReference type="Pfam" id="PF00557"/>
    </source>
</evidence>
<protein>
    <submittedName>
        <fullName evidence="3">M24 family metallopeptidase</fullName>
    </submittedName>
</protein>
<reference evidence="3" key="1">
    <citation type="submission" date="2020-10" db="EMBL/GenBank/DDBJ databases">
        <title>Connecting structure to function with the recovery of over 1000 high-quality activated sludge metagenome-assembled genomes encoding full-length rRNA genes using long-read sequencing.</title>
        <authorList>
            <person name="Singleton C.M."/>
            <person name="Petriglieri F."/>
            <person name="Kristensen J.M."/>
            <person name="Kirkegaard R.H."/>
            <person name="Michaelsen T.Y."/>
            <person name="Andersen M.H."/>
            <person name="Karst S.M."/>
            <person name="Dueholm M.S."/>
            <person name="Nielsen P.H."/>
            <person name="Albertsen M."/>
        </authorList>
    </citation>
    <scope>NUCLEOTIDE SEQUENCE</scope>
    <source>
        <strain evidence="3">Skiv_18-Q3-R9-52_MAXAC.067</strain>
    </source>
</reference>
<dbReference type="PANTHER" id="PTHR46112:SF8">
    <property type="entry name" value="CYTOPLASMIC PEPTIDASE PEPQ-RELATED"/>
    <property type="match status" value="1"/>
</dbReference>
<keyword evidence="1" id="KW-0732">Signal</keyword>
<sequence>MLLRPLALILPAALAIFPAAGGTPTRFEEFARLPLSAQFALREDWLARKHALLLPMMRRHGISMWIVVNEEFHEDPLTPFIAPPGPVVGGRDLFVFVDTGEKGLRKVALTTYFEEPHARFFEVIQGARPMKEALASLVAEAQPRTIALSIDGQRGVTRSLTRSGYQFLVESLGPEAEKRFVAAEPLIEEYLDTRLPEEKAPYLHMVRFTESLVKRALSSEVITPGRTTAGHLRRFLYDQLEAAGVSTWFRPDVRIQRRSVKPELSRGFLAVAKDADVIRRGDLLHIDFGITYLGLNTDWQKMAYVLHEGESEAPAGLRTALSRTHAVQDAVMQESRPGRSAAEVYQAALARMKVAGIEAQIYSHPLGNQGHGLGAAIDASTLGRQAPSKLLRKGSWLALELNSRSAIPEWDGQVVYLMAEDPVWLSDDGWVTFVPRQVELYLVK</sequence>
<proteinExistence type="predicted"/>
<gene>
    <name evidence="3" type="ORF">IPP58_02855</name>
</gene>
<feature type="domain" description="Peptidase M24" evidence="2">
    <location>
        <begin position="213"/>
        <end position="404"/>
    </location>
</feature>
<evidence type="ECO:0000256" key="1">
    <source>
        <dbReference type="SAM" id="SignalP"/>
    </source>
</evidence>
<evidence type="ECO:0000313" key="3">
    <source>
        <dbReference type="EMBL" id="MBK9795434.1"/>
    </source>
</evidence>
<dbReference type="AlphaFoldDB" id="A0A9D7SF87"/>
<accession>A0A9D7SF87</accession>
<dbReference type="InterPro" id="IPR050659">
    <property type="entry name" value="Peptidase_M24B"/>
</dbReference>
<dbReference type="EMBL" id="JADKIO010000005">
    <property type="protein sequence ID" value="MBK9795434.1"/>
    <property type="molecule type" value="Genomic_DNA"/>
</dbReference>
<comment type="caution">
    <text evidence="3">The sequence shown here is derived from an EMBL/GenBank/DDBJ whole genome shotgun (WGS) entry which is preliminary data.</text>
</comment>
<dbReference type="Proteomes" id="UP000886657">
    <property type="component" value="Unassembled WGS sequence"/>
</dbReference>
<dbReference type="Pfam" id="PF00557">
    <property type="entry name" value="Peptidase_M24"/>
    <property type="match status" value="1"/>
</dbReference>
<feature type="signal peptide" evidence="1">
    <location>
        <begin position="1"/>
        <end position="21"/>
    </location>
</feature>
<name>A0A9D7SF87_9BACT</name>
<dbReference type="InterPro" id="IPR000994">
    <property type="entry name" value="Pept_M24"/>
</dbReference>
<organism evidence="3 4">
    <name type="scientific">Candidatus Geothrix skivensis</name>
    <dbReference type="NCBI Taxonomy" id="2954439"/>
    <lineage>
        <taxon>Bacteria</taxon>
        <taxon>Pseudomonadati</taxon>
        <taxon>Acidobacteriota</taxon>
        <taxon>Holophagae</taxon>
        <taxon>Holophagales</taxon>
        <taxon>Holophagaceae</taxon>
        <taxon>Geothrix</taxon>
    </lineage>
</organism>